<keyword evidence="2" id="KW-1185">Reference proteome</keyword>
<keyword evidence="1" id="KW-0732">Signal</keyword>
<reference evidence="3" key="1">
    <citation type="submission" date="2025-08" db="UniProtKB">
        <authorList>
            <consortium name="RefSeq"/>
        </authorList>
    </citation>
    <scope>IDENTIFICATION</scope>
    <source>
        <strain evidence="3">11010-0011.00</strain>
        <tissue evidence="3">Whole body</tissue>
    </source>
</reference>
<organism evidence="2 3">
    <name type="scientific">Drosophila lebanonensis</name>
    <name type="common">Fruit fly</name>
    <name type="synonym">Scaptodrosophila lebanonensis</name>
    <dbReference type="NCBI Taxonomy" id="7225"/>
    <lineage>
        <taxon>Eukaryota</taxon>
        <taxon>Metazoa</taxon>
        <taxon>Ecdysozoa</taxon>
        <taxon>Arthropoda</taxon>
        <taxon>Hexapoda</taxon>
        <taxon>Insecta</taxon>
        <taxon>Pterygota</taxon>
        <taxon>Neoptera</taxon>
        <taxon>Endopterygota</taxon>
        <taxon>Diptera</taxon>
        <taxon>Brachycera</taxon>
        <taxon>Muscomorpha</taxon>
        <taxon>Ephydroidea</taxon>
        <taxon>Drosophilidae</taxon>
        <taxon>Scaptodrosophila</taxon>
    </lineage>
</organism>
<dbReference type="AlphaFoldDB" id="A0A6J2UCP4"/>
<dbReference type="PANTHER" id="PTHR21163:SF0">
    <property type="entry name" value="GH08205P-RELATED"/>
    <property type="match status" value="1"/>
</dbReference>
<dbReference type="OrthoDB" id="7882129at2759"/>
<dbReference type="Pfam" id="PF06757">
    <property type="entry name" value="Ins_allergen_rp"/>
    <property type="match status" value="1"/>
</dbReference>
<dbReference type="InterPro" id="IPR010629">
    <property type="entry name" value="Ins_allergen"/>
</dbReference>
<dbReference type="PANTHER" id="PTHR21163">
    <property type="entry name" value="PROTEIN G12"/>
    <property type="match status" value="1"/>
</dbReference>
<evidence type="ECO:0000256" key="1">
    <source>
        <dbReference type="SAM" id="SignalP"/>
    </source>
</evidence>
<evidence type="ECO:0000313" key="3">
    <source>
        <dbReference type="RefSeq" id="XP_030385855.1"/>
    </source>
</evidence>
<feature type="chain" id="PRO_5026962404" evidence="1">
    <location>
        <begin position="20"/>
        <end position="248"/>
    </location>
</feature>
<feature type="signal peptide" evidence="1">
    <location>
        <begin position="1"/>
        <end position="19"/>
    </location>
</feature>
<accession>A0A6J2UCP4</accession>
<dbReference type="RefSeq" id="XP_030385855.1">
    <property type="nucleotide sequence ID" value="XM_030529995.1"/>
</dbReference>
<sequence length="248" mass="27546">MNIAVISLLLLCLGSSTCALVPPPPPQGAVVIGGPPVVVPVTPPPPPTLTQDLDEIYRLAQIQSISQLLVRYLINDAQFQGFVRIVNSREAFNLRWIVRSQPEVLAFKQWVNQQLLASGGPLELEEIELIVSLVNPFPYWSATVFGFRGFIDELQLYVPLHTIRAHIQTKLLEGGIFAQFWRRLNDLQPVYERLLASPEGQTLIAELQELNIDIVQLDRIIRETLGWNAVNTTVATVTSTPASVPVVV</sequence>
<proteinExistence type="predicted"/>
<name>A0A6J2UCP4_DROLE</name>
<dbReference type="GeneID" id="115632747"/>
<evidence type="ECO:0000313" key="2">
    <source>
        <dbReference type="Proteomes" id="UP000504634"/>
    </source>
</evidence>
<gene>
    <name evidence="3" type="primary">LOC115632747</name>
</gene>
<dbReference type="Proteomes" id="UP000504634">
    <property type="component" value="Unplaced"/>
</dbReference>
<protein>
    <submittedName>
        <fullName evidence="3">Uncharacterized protein LOC115632747</fullName>
    </submittedName>
</protein>